<evidence type="ECO:0000313" key="1">
    <source>
        <dbReference type="EMBL" id="PVI01029.1"/>
    </source>
</evidence>
<protein>
    <submittedName>
        <fullName evidence="1">Uncharacterized protein</fullName>
    </submittedName>
</protein>
<evidence type="ECO:0000313" key="2">
    <source>
        <dbReference type="Proteomes" id="UP000244855"/>
    </source>
</evidence>
<dbReference type="Proteomes" id="UP000244855">
    <property type="component" value="Unassembled WGS sequence"/>
</dbReference>
<organism evidence="1 2">
    <name type="scientific">Periconia macrospinosa</name>
    <dbReference type="NCBI Taxonomy" id="97972"/>
    <lineage>
        <taxon>Eukaryota</taxon>
        <taxon>Fungi</taxon>
        <taxon>Dikarya</taxon>
        <taxon>Ascomycota</taxon>
        <taxon>Pezizomycotina</taxon>
        <taxon>Dothideomycetes</taxon>
        <taxon>Pleosporomycetidae</taxon>
        <taxon>Pleosporales</taxon>
        <taxon>Massarineae</taxon>
        <taxon>Periconiaceae</taxon>
        <taxon>Periconia</taxon>
    </lineage>
</organism>
<keyword evidence="2" id="KW-1185">Reference proteome</keyword>
<proteinExistence type="predicted"/>
<dbReference type="EMBL" id="KZ805364">
    <property type="protein sequence ID" value="PVI01029.1"/>
    <property type="molecule type" value="Genomic_DNA"/>
</dbReference>
<name>A0A2V1DSL4_9PLEO</name>
<accession>A0A2V1DSL4</accession>
<reference evidence="1 2" key="1">
    <citation type="journal article" date="2018" name="Sci. Rep.">
        <title>Comparative genomics provides insights into the lifestyle and reveals functional heterogeneity of dark septate endophytic fungi.</title>
        <authorList>
            <person name="Knapp D.G."/>
            <person name="Nemeth J.B."/>
            <person name="Barry K."/>
            <person name="Hainaut M."/>
            <person name="Henrissat B."/>
            <person name="Johnson J."/>
            <person name="Kuo A."/>
            <person name="Lim J.H.P."/>
            <person name="Lipzen A."/>
            <person name="Nolan M."/>
            <person name="Ohm R.A."/>
            <person name="Tamas L."/>
            <person name="Grigoriev I.V."/>
            <person name="Spatafora J.W."/>
            <person name="Nagy L.G."/>
            <person name="Kovacs G.M."/>
        </authorList>
    </citation>
    <scope>NUCLEOTIDE SEQUENCE [LARGE SCALE GENOMIC DNA]</scope>
    <source>
        <strain evidence="1 2">DSE2036</strain>
    </source>
</reference>
<sequence length="166" mass="18940">MPECRSRPARMNMTLVHRSKCPHVPVLEGGCPHHVRTAPSLNHSLFNQHCLYSCSPRICKRHSMHTTTGSLLQTQYSNFNNPQGRKYSTGRTHVDSAESRTMQGDRFDLWCYASGARPIQQPLFLDDVSSTHGMKLSNTIGSPESQCRCRKHSMYEPFLSIDKRTY</sequence>
<gene>
    <name evidence="1" type="ORF">DM02DRAFT_368937</name>
</gene>
<dbReference type="AlphaFoldDB" id="A0A2V1DSL4"/>